<keyword evidence="3" id="KW-1185">Reference proteome</keyword>
<evidence type="ECO:0000313" key="2">
    <source>
        <dbReference type="EMBL" id="SDN73767.1"/>
    </source>
</evidence>
<dbReference type="Proteomes" id="UP000199182">
    <property type="component" value="Unassembled WGS sequence"/>
</dbReference>
<evidence type="ECO:0000259" key="1">
    <source>
        <dbReference type="Pfam" id="PF05050"/>
    </source>
</evidence>
<dbReference type="InterPro" id="IPR052514">
    <property type="entry name" value="SAM-dependent_MTase"/>
</dbReference>
<dbReference type="STRING" id="258515.SAMN05192585_13026"/>
<proteinExistence type="predicted"/>
<reference evidence="2 3" key="1">
    <citation type="submission" date="2016-10" db="EMBL/GenBank/DDBJ databases">
        <authorList>
            <person name="de Groot N.N."/>
        </authorList>
    </citation>
    <scope>NUCLEOTIDE SEQUENCE [LARGE SCALE GENOMIC DNA]</scope>
    <source>
        <strain evidence="2 3">CGMCC 1.5012</strain>
    </source>
</reference>
<dbReference type="Gene3D" id="3.40.50.150">
    <property type="entry name" value="Vaccinia Virus protein VP39"/>
    <property type="match status" value="1"/>
</dbReference>
<accession>A0A1H0DU61</accession>
<dbReference type="GO" id="GO:0008168">
    <property type="term" value="F:methyltransferase activity"/>
    <property type="evidence" value="ECO:0007669"/>
    <property type="project" value="UniProtKB-KW"/>
</dbReference>
<gene>
    <name evidence="2" type="ORF">SAMN05192585_13026</name>
</gene>
<dbReference type="AlphaFoldDB" id="A0A1H0DU61"/>
<dbReference type="EMBL" id="FNID01000030">
    <property type="protein sequence ID" value="SDN73767.1"/>
    <property type="molecule type" value="Genomic_DNA"/>
</dbReference>
<evidence type="ECO:0000313" key="3">
    <source>
        <dbReference type="Proteomes" id="UP000199182"/>
    </source>
</evidence>
<keyword evidence="2" id="KW-0489">Methyltransferase</keyword>
<feature type="domain" description="Methyltransferase FkbM" evidence="1">
    <location>
        <begin position="184"/>
        <end position="339"/>
    </location>
</feature>
<sequence length="362" mass="41517">MQFITETQSVWQRLVQADKPIVLYGMGDGAVKILRVCSRYGVKVADIFASDSFVRGHSFEGYRVKRLSEIEDLYGNFIILVAFAVHDEPMMNRLYELSERYELYVPDVPVAGEGLFTPEYAYAHKQEFETVYNLLADEQSRKVFNDVLNYKISGELSYIKNCTTQKDEAYRQIIQPRQDERYVDLGAYDGDTIRELLSYTAGQFENITAFEPDVKNHKKLVTKLSETLVREDYQRIQALNIGAHCEETTLYFQGRAGRNSALSQNAQAPKTIPVTVNSVDNVLNGAKATLIKFDVEGAEHNALLGCAETIRLYAPRLIVSAYHRNEDLFDLPLLVHKLNPQYRLYFRHHPYIPAWDTNLYAI</sequence>
<organism evidence="2 3">
    <name type="scientific">Acetanaerobacterium elongatum</name>
    <dbReference type="NCBI Taxonomy" id="258515"/>
    <lineage>
        <taxon>Bacteria</taxon>
        <taxon>Bacillati</taxon>
        <taxon>Bacillota</taxon>
        <taxon>Clostridia</taxon>
        <taxon>Eubacteriales</taxon>
        <taxon>Oscillospiraceae</taxon>
        <taxon>Acetanaerobacterium</taxon>
    </lineage>
</organism>
<dbReference type="RefSeq" id="WP_092641930.1">
    <property type="nucleotide sequence ID" value="NZ_FNID01000030.1"/>
</dbReference>
<dbReference type="PANTHER" id="PTHR34203">
    <property type="entry name" value="METHYLTRANSFERASE, FKBM FAMILY PROTEIN"/>
    <property type="match status" value="1"/>
</dbReference>
<dbReference type="SUPFAM" id="SSF53335">
    <property type="entry name" value="S-adenosyl-L-methionine-dependent methyltransferases"/>
    <property type="match status" value="1"/>
</dbReference>
<dbReference type="InterPro" id="IPR029063">
    <property type="entry name" value="SAM-dependent_MTases_sf"/>
</dbReference>
<keyword evidence="2" id="KW-0808">Transferase</keyword>
<dbReference type="PANTHER" id="PTHR34203:SF15">
    <property type="entry name" value="SLL1173 PROTEIN"/>
    <property type="match status" value="1"/>
</dbReference>
<dbReference type="Pfam" id="PF05050">
    <property type="entry name" value="Methyltransf_21"/>
    <property type="match status" value="1"/>
</dbReference>
<dbReference type="InterPro" id="IPR006342">
    <property type="entry name" value="FkbM_mtfrase"/>
</dbReference>
<dbReference type="NCBIfam" id="TIGR01444">
    <property type="entry name" value="fkbM_fam"/>
    <property type="match status" value="1"/>
</dbReference>
<dbReference type="GO" id="GO:0032259">
    <property type="term" value="P:methylation"/>
    <property type="evidence" value="ECO:0007669"/>
    <property type="project" value="UniProtKB-KW"/>
</dbReference>
<name>A0A1H0DU61_9FIRM</name>
<protein>
    <submittedName>
        <fullName evidence="2">Methyltransferase, FkbM family</fullName>
    </submittedName>
</protein>
<dbReference type="OrthoDB" id="5329963at2"/>